<dbReference type="Proteomes" id="UP000037136">
    <property type="component" value="Unassembled WGS sequence"/>
</dbReference>
<dbReference type="Gene3D" id="3.40.50.720">
    <property type="entry name" value="NAD(P)-binding Rossmann-like Domain"/>
    <property type="match status" value="1"/>
</dbReference>
<protein>
    <submittedName>
        <fullName evidence="3">Uncharacterized protein</fullName>
    </submittedName>
</protein>
<organism evidence="3 4">
    <name type="scientific">Ophiocordyceps unilateralis</name>
    <name type="common">Zombie-ant fungus</name>
    <name type="synonym">Torrubia unilateralis</name>
    <dbReference type="NCBI Taxonomy" id="268505"/>
    <lineage>
        <taxon>Eukaryota</taxon>
        <taxon>Fungi</taxon>
        <taxon>Dikarya</taxon>
        <taxon>Ascomycota</taxon>
        <taxon>Pezizomycotina</taxon>
        <taxon>Sordariomycetes</taxon>
        <taxon>Hypocreomycetidae</taxon>
        <taxon>Hypocreales</taxon>
        <taxon>Ophiocordycipitaceae</taxon>
        <taxon>Ophiocordyceps</taxon>
    </lineage>
</organism>
<dbReference type="InterPro" id="IPR036291">
    <property type="entry name" value="NAD(P)-bd_dom_sf"/>
</dbReference>
<dbReference type="Pfam" id="PF00106">
    <property type="entry name" value="adh_short"/>
    <property type="match status" value="1"/>
</dbReference>
<dbReference type="AlphaFoldDB" id="A0A2A9PHL3"/>
<dbReference type="GO" id="GO:0016491">
    <property type="term" value="F:oxidoreductase activity"/>
    <property type="evidence" value="ECO:0007669"/>
    <property type="project" value="UniProtKB-KW"/>
</dbReference>
<feature type="chain" id="PRO_5013355534" evidence="2">
    <location>
        <begin position="16"/>
        <end position="324"/>
    </location>
</feature>
<reference evidence="3 4" key="1">
    <citation type="journal article" date="2015" name="BMC Genomics">
        <title>Gene expression during zombie ant biting behavior reflects the complexity underlying fungal parasitic behavioral manipulation.</title>
        <authorList>
            <person name="de Bekker C."/>
            <person name="Ohm R.A."/>
            <person name="Loreto R.G."/>
            <person name="Sebastian A."/>
            <person name="Albert I."/>
            <person name="Merrow M."/>
            <person name="Brachmann A."/>
            <person name="Hughes D.P."/>
        </authorList>
    </citation>
    <scope>NUCLEOTIDE SEQUENCE [LARGE SCALE GENOMIC DNA]</scope>
    <source>
        <strain evidence="3 4">SC16a</strain>
    </source>
</reference>
<dbReference type="STRING" id="268505.A0A2A9PHL3"/>
<reference evidence="3 4" key="2">
    <citation type="journal article" date="2017" name="Sci. Rep.">
        <title>Ant-infecting Ophiocordyceps genomes reveal a high diversity of potential behavioral manipulation genes and a possible major role for enterotoxins.</title>
        <authorList>
            <person name="de Bekker C."/>
            <person name="Ohm R.A."/>
            <person name="Evans H.C."/>
            <person name="Brachmann A."/>
            <person name="Hughes D.P."/>
        </authorList>
    </citation>
    <scope>NUCLEOTIDE SEQUENCE [LARGE SCALE GENOMIC DNA]</scope>
    <source>
        <strain evidence="3 4">SC16a</strain>
    </source>
</reference>
<dbReference type="OrthoDB" id="542013at2759"/>
<dbReference type="SUPFAM" id="SSF51735">
    <property type="entry name" value="NAD(P)-binding Rossmann-fold domains"/>
    <property type="match status" value="1"/>
</dbReference>
<dbReference type="PANTHER" id="PTHR43157">
    <property type="entry name" value="PHOSPHATIDYLINOSITOL-GLYCAN BIOSYNTHESIS CLASS F PROTEIN-RELATED"/>
    <property type="match status" value="1"/>
</dbReference>
<proteinExistence type="predicted"/>
<dbReference type="InterPro" id="IPR002347">
    <property type="entry name" value="SDR_fam"/>
</dbReference>
<keyword evidence="2" id="KW-0732">Signal</keyword>
<gene>
    <name evidence="3" type="ORF">XA68_10825</name>
</gene>
<evidence type="ECO:0000313" key="3">
    <source>
        <dbReference type="EMBL" id="PFH60511.1"/>
    </source>
</evidence>
<dbReference type="PANTHER" id="PTHR43157:SF31">
    <property type="entry name" value="PHOSPHATIDYLINOSITOL-GLYCAN BIOSYNTHESIS CLASS F PROTEIN"/>
    <property type="match status" value="1"/>
</dbReference>
<comment type="caution">
    <text evidence="3">The sequence shown here is derived from an EMBL/GenBank/DDBJ whole genome shotgun (WGS) entry which is preliminary data.</text>
</comment>
<evidence type="ECO:0000256" key="1">
    <source>
        <dbReference type="ARBA" id="ARBA00023002"/>
    </source>
</evidence>
<name>A0A2A9PHL3_OPHUN</name>
<sequence>MFAFFASALLGQFKALPYPDQDCTGRVVIVSGANTGLGLEAARHFTRLNAAKVILACRNLDKAEAAKRDIEQTTGRSGVVEAWQLDLAVLDSVKAFADRAAALERLDILVNNASVLSFEWALADGHETMVTVNVISTFLLTLRLLPTLRRTAQRFNVAPHVVIVSSDAAFMTSFPERHADNILQRLQLNQGFNDRYNVTKLLQVMGMRQLAGACDASAKGHVIINTLNPGFCGTELFRSLPLPFSLVIRLGFALFARSPETGSRTIMAAAFAGDEMHGRHMTDCVLHQWPPLIAGDEGERLCDKFWRELIQVLDGIDPGVSDNI</sequence>
<evidence type="ECO:0000313" key="4">
    <source>
        <dbReference type="Proteomes" id="UP000037136"/>
    </source>
</evidence>
<dbReference type="EMBL" id="LAZP02000124">
    <property type="protein sequence ID" value="PFH60511.1"/>
    <property type="molecule type" value="Genomic_DNA"/>
</dbReference>
<dbReference type="PRINTS" id="PR00081">
    <property type="entry name" value="GDHRDH"/>
</dbReference>
<accession>A0A2A9PHL3</accession>
<evidence type="ECO:0000256" key="2">
    <source>
        <dbReference type="SAM" id="SignalP"/>
    </source>
</evidence>
<keyword evidence="1" id="KW-0560">Oxidoreductase</keyword>
<keyword evidence="4" id="KW-1185">Reference proteome</keyword>
<feature type="signal peptide" evidence="2">
    <location>
        <begin position="1"/>
        <end position="15"/>
    </location>
</feature>